<proteinExistence type="predicted"/>
<gene>
    <name evidence="1" type="ORF">UT75_C0002G0053</name>
</gene>
<organism evidence="1 2">
    <name type="scientific">Candidatus Yanofskybacteria bacterium GW2011_GWE2_40_11</name>
    <dbReference type="NCBI Taxonomy" id="1619033"/>
    <lineage>
        <taxon>Bacteria</taxon>
        <taxon>Candidatus Yanofskyibacteriota</taxon>
    </lineage>
</organism>
<dbReference type="EMBL" id="LBXZ01000002">
    <property type="protein sequence ID" value="KKR41016.1"/>
    <property type="molecule type" value="Genomic_DNA"/>
</dbReference>
<reference evidence="1 2" key="1">
    <citation type="journal article" date="2015" name="Nature">
        <title>rRNA introns, odd ribosomes, and small enigmatic genomes across a large radiation of phyla.</title>
        <authorList>
            <person name="Brown C.T."/>
            <person name="Hug L.A."/>
            <person name="Thomas B.C."/>
            <person name="Sharon I."/>
            <person name="Castelle C.J."/>
            <person name="Singh A."/>
            <person name="Wilkins M.J."/>
            <person name="Williams K.H."/>
            <person name="Banfield J.F."/>
        </authorList>
    </citation>
    <scope>NUCLEOTIDE SEQUENCE [LARGE SCALE GENOMIC DNA]</scope>
</reference>
<evidence type="ECO:0000313" key="2">
    <source>
        <dbReference type="Proteomes" id="UP000034072"/>
    </source>
</evidence>
<dbReference type="AlphaFoldDB" id="A0A0G0QUH6"/>
<dbReference type="Proteomes" id="UP000034072">
    <property type="component" value="Unassembled WGS sequence"/>
</dbReference>
<sequence length="77" mass="8732">MTVLGQRALFFELEFGLLRPSLFRFDICFLSFKDIPAKRTRNAPSIPMSHEACPVSDACLIRRLISLMDSLAIAYPL</sequence>
<comment type="caution">
    <text evidence="1">The sequence shown here is derived from an EMBL/GenBank/DDBJ whole genome shotgun (WGS) entry which is preliminary data.</text>
</comment>
<evidence type="ECO:0000313" key="1">
    <source>
        <dbReference type="EMBL" id="KKR41016.1"/>
    </source>
</evidence>
<accession>A0A0G0QUH6</accession>
<name>A0A0G0QUH6_9BACT</name>
<protein>
    <submittedName>
        <fullName evidence="1">Uncharacterized protein</fullName>
    </submittedName>
</protein>